<keyword evidence="4" id="KW-1185">Reference proteome</keyword>
<keyword evidence="2" id="KW-0472">Membrane</keyword>
<keyword evidence="2" id="KW-1133">Transmembrane helix</keyword>
<feature type="region of interest" description="Disordered" evidence="1">
    <location>
        <begin position="18"/>
        <end position="39"/>
    </location>
</feature>
<feature type="transmembrane region" description="Helical" evidence="2">
    <location>
        <begin position="215"/>
        <end position="237"/>
    </location>
</feature>
<dbReference type="Proteomes" id="UP001301350">
    <property type="component" value="Unassembled WGS sequence"/>
</dbReference>
<feature type="region of interest" description="Disordered" evidence="1">
    <location>
        <begin position="58"/>
        <end position="80"/>
    </location>
</feature>
<feature type="compositionally biased region" description="Basic residues" evidence="1">
    <location>
        <begin position="113"/>
        <end position="122"/>
    </location>
</feature>
<evidence type="ECO:0000313" key="4">
    <source>
        <dbReference type="Proteomes" id="UP001301350"/>
    </source>
</evidence>
<evidence type="ECO:0000256" key="2">
    <source>
        <dbReference type="SAM" id="Phobius"/>
    </source>
</evidence>
<feature type="region of interest" description="Disordered" evidence="1">
    <location>
        <begin position="107"/>
        <end position="136"/>
    </location>
</feature>
<organism evidence="3 4">
    <name type="scientific">Cyanidium caldarium</name>
    <name type="common">Red alga</name>
    <dbReference type="NCBI Taxonomy" id="2771"/>
    <lineage>
        <taxon>Eukaryota</taxon>
        <taxon>Rhodophyta</taxon>
        <taxon>Bangiophyceae</taxon>
        <taxon>Cyanidiales</taxon>
        <taxon>Cyanidiaceae</taxon>
        <taxon>Cyanidium</taxon>
    </lineage>
</organism>
<feature type="compositionally biased region" description="Low complexity" evidence="1">
    <location>
        <begin position="127"/>
        <end position="136"/>
    </location>
</feature>
<name>A0AAV9IXW9_CYACA</name>
<evidence type="ECO:0000313" key="3">
    <source>
        <dbReference type="EMBL" id="KAK4536971.1"/>
    </source>
</evidence>
<sequence>MPATAFVLVSPGVWTGESRAGWSLPTSRGANRTGAPSALRPARRLRYAWCAARASSDRNKRGRGAARQKDEAGRTDVGGFSTEEIDKRAQELLEEYGVHRERKHEPIDSWMARRQRRGRKGTRRSDAAAATTTTTTASGNTGLAARVYSALLWLCGGRDDVLVGAERGLSLLVTVFLTVFLLAGGGITFEALAVSTKHPLPDAVDAFVRQQVEPTFTPSLVAFLFGSSLLGVLRTVLMQGSPDTSYREDHGR</sequence>
<gene>
    <name evidence="3" type="ORF">CDCA_CDCA10G2996</name>
</gene>
<accession>A0AAV9IXW9</accession>
<proteinExistence type="predicted"/>
<protein>
    <submittedName>
        <fullName evidence="3">Uncharacterized protein</fullName>
    </submittedName>
</protein>
<keyword evidence="2" id="KW-0812">Transmembrane</keyword>
<dbReference type="AlphaFoldDB" id="A0AAV9IXW9"/>
<evidence type="ECO:0000256" key="1">
    <source>
        <dbReference type="SAM" id="MobiDB-lite"/>
    </source>
</evidence>
<dbReference type="EMBL" id="JANCYW010000010">
    <property type="protein sequence ID" value="KAK4536971.1"/>
    <property type="molecule type" value="Genomic_DNA"/>
</dbReference>
<feature type="transmembrane region" description="Helical" evidence="2">
    <location>
        <begin position="171"/>
        <end position="195"/>
    </location>
</feature>
<reference evidence="3 4" key="1">
    <citation type="submission" date="2022-07" db="EMBL/GenBank/DDBJ databases">
        <title>Genome-wide signatures of adaptation to extreme environments.</title>
        <authorList>
            <person name="Cho C.H."/>
            <person name="Yoon H.S."/>
        </authorList>
    </citation>
    <scope>NUCLEOTIDE SEQUENCE [LARGE SCALE GENOMIC DNA]</scope>
    <source>
        <strain evidence="3 4">DBV 063 E5</strain>
    </source>
</reference>
<comment type="caution">
    <text evidence="3">The sequence shown here is derived from an EMBL/GenBank/DDBJ whole genome shotgun (WGS) entry which is preliminary data.</text>
</comment>